<name>A0A251X416_9GAMM</name>
<feature type="transmembrane region" description="Helical" evidence="1">
    <location>
        <begin position="6"/>
        <end position="26"/>
    </location>
</feature>
<proteinExistence type="predicted"/>
<dbReference type="GO" id="GO:0005548">
    <property type="term" value="F:phospholipid transporter activity"/>
    <property type="evidence" value="ECO:0007669"/>
    <property type="project" value="TreeGrafter"/>
</dbReference>
<organism evidence="3 4">
    <name type="scientific">Thioflexithrix psekupsensis</name>
    <dbReference type="NCBI Taxonomy" id="1570016"/>
    <lineage>
        <taxon>Bacteria</taxon>
        <taxon>Pseudomonadati</taxon>
        <taxon>Pseudomonadota</taxon>
        <taxon>Gammaproteobacteria</taxon>
        <taxon>Thiotrichales</taxon>
        <taxon>Thioflexithrix</taxon>
    </lineage>
</organism>
<dbReference type="PANTHER" id="PTHR33371">
    <property type="entry name" value="INTERMEMBRANE PHOSPHOLIPID TRANSPORT SYSTEM BINDING PROTEIN MLAD-RELATED"/>
    <property type="match status" value="1"/>
</dbReference>
<feature type="domain" description="Mce/MlaD" evidence="2">
    <location>
        <begin position="39"/>
        <end position="118"/>
    </location>
</feature>
<evidence type="ECO:0000313" key="3">
    <source>
        <dbReference type="EMBL" id="OUD12130.1"/>
    </source>
</evidence>
<keyword evidence="1" id="KW-0812">Transmembrane</keyword>
<accession>A0A251X416</accession>
<keyword evidence="1" id="KW-0472">Membrane</keyword>
<comment type="caution">
    <text evidence="3">The sequence shown here is derived from an EMBL/GenBank/DDBJ whole genome shotgun (WGS) entry which is preliminary data.</text>
</comment>
<dbReference type="InterPro" id="IPR030970">
    <property type="entry name" value="ABC_MlaD"/>
</dbReference>
<dbReference type="InterPro" id="IPR052336">
    <property type="entry name" value="MlaD_Phospholipid_Transporter"/>
</dbReference>
<sequence>MQTKWIEIWVGVFVVLGFAALLMLAMRVSNLGEAWNRDQGYQVTARFENIGGLKVKSPVRMSGVRVGRVTDIRYDDTLYQAVVTMTIEPQYRRIPLDTSAAIYTSGLLGEQYIGLDPGADIHYLSDAPNSELMIAQSAIILEQLISRFLYSMAAGENK</sequence>
<dbReference type="RefSeq" id="WP_086489041.1">
    <property type="nucleotide sequence ID" value="NZ_MSLT01000023.1"/>
</dbReference>
<evidence type="ECO:0000313" key="4">
    <source>
        <dbReference type="Proteomes" id="UP000194798"/>
    </source>
</evidence>
<gene>
    <name evidence="3" type="ORF">TPSD3_13460</name>
</gene>
<dbReference type="Proteomes" id="UP000194798">
    <property type="component" value="Unassembled WGS sequence"/>
</dbReference>
<evidence type="ECO:0000256" key="1">
    <source>
        <dbReference type="SAM" id="Phobius"/>
    </source>
</evidence>
<dbReference type="InterPro" id="IPR003399">
    <property type="entry name" value="Mce/MlaD"/>
</dbReference>
<reference evidence="3 4" key="1">
    <citation type="submission" date="2016-12" db="EMBL/GenBank/DDBJ databases">
        <title>Thioflexothrix psekupsii D3 genome sequencing and assembly.</title>
        <authorList>
            <person name="Fomenkov A."/>
            <person name="Vincze T."/>
            <person name="Grabovich M."/>
            <person name="Anton B.P."/>
            <person name="Dubinina G."/>
            <person name="Orlova M."/>
            <person name="Belousova E."/>
            <person name="Roberts R.J."/>
        </authorList>
    </citation>
    <scope>NUCLEOTIDE SEQUENCE [LARGE SCALE GENOMIC DNA]</scope>
    <source>
        <strain evidence="3">D3</strain>
    </source>
</reference>
<protein>
    <submittedName>
        <fullName evidence="3">Outer membrane lipid asymmetry maintenance protein MlaD</fullName>
    </submittedName>
</protein>
<dbReference type="NCBIfam" id="TIGR04430">
    <property type="entry name" value="OM_asym_MlaD"/>
    <property type="match status" value="1"/>
</dbReference>
<evidence type="ECO:0000259" key="2">
    <source>
        <dbReference type="Pfam" id="PF02470"/>
    </source>
</evidence>
<dbReference type="GO" id="GO:0005543">
    <property type="term" value="F:phospholipid binding"/>
    <property type="evidence" value="ECO:0007669"/>
    <property type="project" value="TreeGrafter"/>
</dbReference>
<dbReference type="EMBL" id="MSLT01000023">
    <property type="protein sequence ID" value="OUD12130.1"/>
    <property type="molecule type" value="Genomic_DNA"/>
</dbReference>
<dbReference type="AlphaFoldDB" id="A0A251X416"/>
<keyword evidence="1" id="KW-1133">Transmembrane helix</keyword>
<dbReference type="PANTHER" id="PTHR33371:SF4">
    <property type="entry name" value="INTERMEMBRANE PHOSPHOLIPID TRANSPORT SYSTEM BINDING PROTEIN MLAD"/>
    <property type="match status" value="1"/>
</dbReference>
<dbReference type="Pfam" id="PF02470">
    <property type="entry name" value="MlaD"/>
    <property type="match status" value="1"/>
</dbReference>
<dbReference type="OrthoDB" id="9788420at2"/>
<keyword evidence="4" id="KW-1185">Reference proteome</keyword>